<evidence type="ECO:0000313" key="7">
    <source>
        <dbReference type="Proteomes" id="UP001144323"/>
    </source>
</evidence>
<organism evidence="6 7">
    <name type="scientific">Methylocystis echinoides</name>
    <dbReference type="NCBI Taxonomy" id="29468"/>
    <lineage>
        <taxon>Bacteria</taxon>
        <taxon>Pseudomonadati</taxon>
        <taxon>Pseudomonadota</taxon>
        <taxon>Alphaproteobacteria</taxon>
        <taxon>Hyphomicrobiales</taxon>
        <taxon>Methylocystaceae</taxon>
        <taxon>Methylocystis</taxon>
    </lineage>
</organism>
<comment type="similarity">
    <text evidence="2 3">Belongs to the small heat shock protein (HSP20) family.</text>
</comment>
<dbReference type="InterPro" id="IPR037913">
    <property type="entry name" value="ACD_IbpA/B"/>
</dbReference>
<dbReference type="Pfam" id="PF00011">
    <property type="entry name" value="HSP20"/>
    <property type="match status" value="1"/>
</dbReference>
<evidence type="ECO:0000256" key="1">
    <source>
        <dbReference type="ARBA" id="ARBA00023016"/>
    </source>
</evidence>
<dbReference type="PROSITE" id="PS01031">
    <property type="entry name" value="SHSP"/>
    <property type="match status" value="1"/>
</dbReference>
<dbReference type="CDD" id="cd06470">
    <property type="entry name" value="ACD_IbpA-B_like"/>
    <property type="match status" value="1"/>
</dbReference>
<dbReference type="Proteomes" id="UP001144323">
    <property type="component" value="Unassembled WGS sequence"/>
</dbReference>
<dbReference type="PANTHER" id="PTHR47062">
    <property type="match status" value="1"/>
</dbReference>
<keyword evidence="1" id="KW-0346">Stress response</keyword>
<dbReference type="InterPro" id="IPR008978">
    <property type="entry name" value="HSP20-like_chaperone"/>
</dbReference>
<evidence type="ECO:0000313" key="6">
    <source>
        <dbReference type="EMBL" id="GLI95908.1"/>
    </source>
</evidence>
<protein>
    <submittedName>
        <fullName evidence="6">Heat-shock protein Hsp20</fullName>
    </submittedName>
</protein>
<dbReference type="AlphaFoldDB" id="A0A9W6GZC5"/>
<feature type="domain" description="SHSP" evidence="5">
    <location>
        <begin position="27"/>
        <end position="138"/>
    </location>
</feature>
<dbReference type="SUPFAM" id="SSF49764">
    <property type="entry name" value="HSP20-like chaperones"/>
    <property type="match status" value="1"/>
</dbReference>
<name>A0A9W6GZC5_9HYPH</name>
<accession>A0A9W6GZC5</accession>
<evidence type="ECO:0000256" key="4">
    <source>
        <dbReference type="SAM" id="MobiDB-lite"/>
    </source>
</evidence>
<evidence type="ECO:0000259" key="5">
    <source>
        <dbReference type="PROSITE" id="PS01031"/>
    </source>
</evidence>
<keyword evidence="7" id="KW-1185">Reference proteome</keyword>
<evidence type="ECO:0000256" key="2">
    <source>
        <dbReference type="PROSITE-ProRule" id="PRU00285"/>
    </source>
</evidence>
<dbReference type="PANTHER" id="PTHR47062:SF1">
    <property type="entry name" value="SMALL HEAT SHOCK PROTEIN IBPA"/>
    <property type="match status" value="1"/>
</dbReference>
<proteinExistence type="inferred from homology"/>
<dbReference type="InterPro" id="IPR002068">
    <property type="entry name" value="A-crystallin/Hsp20_dom"/>
</dbReference>
<dbReference type="Gene3D" id="2.60.40.790">
    <property type="match status" value="1"/>
</dbReference>
<comment type="caution">
    <text evidence="6">The sequence shown here is derived from an EMBL/GenBank/DDBJ whole genome shotgun (WGS) entry which is preliminary data.</text>
</comment>
<evidence type="ECO:0000256" key="3">
    <source>
        <dbReference type="RuleBase" id="RU003616"/>
    </source>
</evidence>
<dbReference type="EMBL" id="BSEC01000006">
    <property type="protein sequence ID" value="GLI95908.1"/>
    <property type="molecule type" value="Genomic_DNA"/>
</dbReference>
<sequence length="164" mass="18400">MAMRSFDYRPLYRSTVGFDRLLDMLDTSVRSDWPPYNIEKKSDNDYRITMAIAGFSPDEVELTQDGPELIVTGQKRPSQENRQILHQGLAIGDFKQAFKLADHVKVANATLENGLLSVDLVREIPEELKPRRIAIGSTRNAPSAGDNGKTKQISQNTEPQRKAA</sequence>
<gene>
    <name evidence="6" type="ORF">LMG27198_49000</name>
</gene>
<reference evidence="6" key="1">
    <citation type="journal article" date="2023" name="Int. J. Syst. Evol. Microbiol.">
        <title>Methylocystis iwaonis sp. nov., a type II methane-oxidizing bacterium from surface soil of a rice paddy field in Japan, and emended description of the genus Methylocystis (ex Whittenbury et al. 1970) Bowman et al. 1993.</title>
        <authorList>
            <person name="Kaise H."/>
            <person name="Sawadogo J.B."/>
            <person name="Alam M.S."/>
            <person name="Ueno C."/>
            <person name="Dianou D."/>
            <person name="Shinjo R."/>
            <person name="Asakawa S."/>
        </authorList>
    </citation>
    <scope>NUCLEOTIDE SEQUENCE</scope>
    <source>
        <strain evidence="6">LMG27198</strain>
    </source>
</reference>
<feature type="region of interest" description="Disordered" evidence="4">
    <location>
        <begin position="132"/>
        <end position="164"/>
    </location>
</feature>